<dbReference type="RefSeq" id="WP_056698396.1">
    <property type="nucleotide sequence ID" value="NZ_JAVDTR010000002.1"/>
</dbReference>
<evidence type="ECO:0000256" key="9">
    <source>
        <dbReference type="HAMAP-Rule" id="MF_00065"/>
    </source>
</evidence>
<evidence type="ECO:0000259" key="11">
    <source>
        <dbReference type="Pfam" id="PF01583"/>
    </source>
</evidence>
<evidence type="ECO:0000256" key="4">
    <source>
        <dbReference type="ARBA" id="ARBA00007008"/>
    </source>
</evidence>
<accession>A0AAP5GYJ9</accession>
<dbReference type="EC" id="2.7.1.25" evidence="9 10"/>
<keyword evidence="7 9" id="KW-0418">Kinase</keyword>
<feature type="active site" description="Phosphoserine intermediate" evidence="9">
    <location>
        <position position="111"/>
    </location>
</feature>
<comment type="catalytic activity">
    <reaction evidence="1 9 10">
        <text>adenosine 5'-phosphosulfate + ATP = 3'-phosphoadenylyl sulfate + ADP + H(+)</text>
        <dbReference type="Rhea" id="RHEA:24152"/>
        <dbReference type="ChEBI" id="CHEBI:15378"/>
        <dbReference type="ChEBI" id="CHEBI:30616"/>
        <dbReference type="ChEBI" id="CHEBI:58243"/>
        <dbReference type="ChEBI" id="CHEBI:58339"/>
        <dbReference type="ChEBI" id="CHEBI:456216"/>
        <dbReference type="EC" id="2.7.1.25"/>
    </reaction>
</comment>
<comment type="pathway">
    <text evidence="3 9 10">Sulfur metabolism; hydrogen sulfide biosynthesis; sulfite from sulfate: step 2/3.</text>
</comment>
<name>A0AAP5GYJ9_PAEAM</name>
<keyword evidence="6 9" id="KW-0547">Nucleotide-binding</keyword>
<dbReference type="GO" id="GO:0004020">
    <property type="term" value="F:adenylylsulfate kinase activity"/>
    <property type="evidence" value="ECO:0007669"/>
    <property type="project" value="UniProtKB-UniRule"/>
</dbReference>
<comment type="similarity">
    <text evidence="4 9 10">Belongs to the APS kinase family.</text>
</comment>
<reference evidence="12" key="1">
    <citation type="submission" date="2023-07" db="EMBL/GenBank/DDBJ databases">
        <title>Sorghum-associated microbial communities from plants grown in Nebraska, USA.</title>
        <authorList>
            <person name="Schachtman D."/>
        </authorList>
    </citation>
    <scope>NUCLEOTIDE SEQUENCE</scope>
    <source>
        <strain evidence="12">BE80</strain>
    </source>
</reference>
<gene>
    <name evidence="9" type="primary">cysC</name>
    <name evidence="12" type="ORF">J2W91_001130</name>
</gene>
<feature type="domain" description="APS kinase" evidence="11">
    <location>
        <begin position="30"/>
        <end position="179"/>
    </location>
</feature>
<dbReference type="InterPro" id="IPR002891">
    <property type="entry name" value="APS"/>
</dbReference>
<dbReference type="AlphaFoldDB" id="A0AAP5GYJ9"/>
<proteinExistence type="inferred from homology"/>
<dbReference type="NCBIfam" id="NF003013">
    <property type="entry name" value="PRK03846.1"/>
    <property type="match status" value="1"/>
</dbReference>
<evidence type="ECO:0000256" key="10">
    <source>
        <dbReference type="RuleBase" id="RU004347"/>
    </source>
</evidence>
<keyword evidence="8 9" id="KW-0067">ATP-binding</keyword>
<dbReference type="SUPFAM" id="SSF52540">
    <property type="entry name" value="P-loop containing nucleoside triphosphate hydrolases"/>
    <property type="match status" value="1"/>
</dbReference>
<dbReference type="HAMAP" id="MF_00065">
    <property type="entry name" value="Adenylyl_sulf_kinase"/>
    <property type="match status" value="1"/>
</dbReference>
<dbReference type="CDD" id="cd02027">
    <property type="entry name" value="APSK"/>
    <property type="match status" value="1"/>
</dbReference>
<evidence type="ECO:0000256" key="6">
    <source>
        <dbReference type="ARBA" id="ARBA00022741"/>
    </source>
</evidence>
<dbReference type="NCBIfam" id="TIGR00455">
    <property type="entry name" value="apsK"/>
    <property type="match status" value="1"/>
</dbReference>
<protein>
    <recommendedName>
        <fullName evidence="9 10">Adenylyl-sulfate kinase</fullName>
        <ecNumber evidence="9 10">2.7.1.25</ecNumber>
    </recommendedName>
    <alternativeName>
        <fullName evidence="9">APS kinase</fullName>
    </alternativeName>
    <alternativeName>
        <fullName evidence="9">ATP adenosine-5'-phosphosulfate 3'-phosphotransferase</fullName>
    </alternativeName>
    <alternativeName>
        <fullName evidence="9">Adenosine-5'-phosphosulfate kinase</fullName>
    </alternativeName>
</protein>
<keyword evidence="5 9" id="KW-0808">Transferase</keyword>
<dbReference type="InterPro" id="IPR027417">
    <property type="entry name" value="P-loop_NTPase"/>
</dbReference>
<dbReference type="GO" id="GO:0000103">
    <property type="term" value="P:sulfate assimilation"/>
    <property type="evidence" value="ECO:0007669"/>
    <property type="project" value="UniProtKB-UniRule"/>
</dbReference>
<comment type="caution">
    <text evidence="12">The sequence shown here is derived from an EMBL/GenBank/DDBJ whole genome shotgun (WGS) entry which is preliminary data.</text>
</comment>
<dbReference type="Proteomes" id="UP001254832">
    <property type="component" value="Unassembled WGS sequence"/>
</dbReference>
<dbReference type="PANTHER" id="PTHR11055:SF1">
    <property type="entry name" value="PAPS SYNTHETASE, ISOFORM D"/>
    <property type="match status" value="1"/>
</dbReference>
<evidence type="ECO:0000256" key="8">
    <source>
        <dbReference type="ARBA" id="ARBA00022840"/>
    </source>
</evidence>
<dbReference type="GO" id="GO:0005524">
    <property type="term" value="F:ATP binding"/>
    <property type="evidence" value="ECO:0007669"/>
    <property type="project" value="UniProtKB-UniRule"/>
</dbReference>
<sequence>MSVTREERNITWQQSSLDRQEREYRNGHRSRTLWFTGLSGAGKSSLAFALEKHLYDAGIRCYVLDGDNVRHGLNRDLGFTATDRQENLRRIGEVSKLMVDAGLIVLSAFISPHAEDREMVKQLFEPGDFIEIYVRCSIEECERRDPKGLYKKARNGDIPHFTGISAPYDIPEEPSLIIDTELLSLDEAVAEIVRHLEQTGSLQLPLSTTTNRNG</sequence>
<evidence type="ECO:0000313" key="13">
    <source>
        <dbReference type="Proteomes" id="UP001254832"/>
    </source>
</evidence>
<evidence type="ECO:0000313" key="12">
    <source>
        <dbReference type="EMBL" id="MDR6722682.1"/>
    </source>
</evidence>
<dbReference type="InterPro" id="IPR059117">
    <property type="entry name" value="APS_kinase_dom"/>
</dbReference>
<organism evidence="12 13">
    <name type="scientific">Paenibacillus amylolyticus</name>
    <dbReference type="NCBI Taxonomy" id="1451"/>
    <lineage>
        <taxon>Bacteria</taxon>
        <taxon>Bacillati</taxon>
        <taxon>Bacillota</taxon>
        <taxon>Bacilli</taxon>
        <taxon>Bacillales</taxon>
        <taxon>Paenibacillaceae</taxon>
        <taxon>Paenibacillus</taxon>
    </lineage>
</organism>
<comment type="function">
    <text evidence="2 9 10">Catalyzes the synthesis of activated sulfate.</text>
</comment>
<dbReference type="EMBL" id="JAVDTR010000002">
    <property type="protein sequence ID" value="MDR6722682.1"/>
    <property type="molecule type" value="Genomic_DNA"/>
</dbReference>
<dbReference type="FunFam" id="3.40.50.300:FF:000212">
    <property type="entry name" value="Adenylyl-sulfate kinase"/>
    <property type="match status" value="1"/>
</dbReference>
<dbReference type="Pfam" id="PF01583">
    <property type="entry name" value="APS_kinase"/>
    <property type="match status" value="1"/>
</dbReference>
<dbReference type="Gene3D" id="3.40.50.300">
    <property type="entry name" value="P-loop containing nucleotide triphosphate hydrolases"/>
    <property type="match status" value="1"/>
</dbReference>
<evidence type="ECO:0000256" key="5">
    <source>
        <dbReference type="ARBA" id="ARBA00022679"/>
    </source>
</evidence>
<evidence type="ECO:0000256" key="3">
    <source>
        <dbReference type="ARBA" id="ARBA00004806"/>
    </source>
</evidence>
<feature type="binding site" evidence="9">
    <location>
        <begin position="37"/>
        <end position="44"/>
    </location>
    <ligand>
        <name>ATP</name>
        <dbReference type="ChEBI" id="CHEBI:30616"/>
    </ligand>
</feature>
<evidence type="ECO:0000256" key="1">
    <source>
        <dbReference type="ARBA" id="ARBA00001823"/>
    </source>
</evidence>
<evidence type="ECO:0000256" key="7">
    <source>
        <dbReference type="ARBA" id="ARBA00022777"/>
    </source>
</evidence>
<evidence type="ECO:0000256" key="2">
    <source>
        <dbReference type="ARBA" id="ARBA00002632"/>
    </source>
</evidence>
<dbReference type="GO" id="GO:0070814">
    <property type="term" value="P:hydrogen sulfide biosynthetic process"/>
    <property type="evidence" value="ECO:0007669"/>
    <property type="project" value="UniProtKB-UniRule"/>
</dbReference>
<keyword evidence="9" id="KW-0597">Phosphoprotein</keyword>
<dbReference type="PANTHER" id="PTHR11055">
    <property type="entry name" value="BIFUNCTIONAL 3'-PHOSPHOADENOSINE 5'-PHOSPHOSULFATE SYNTHASE"/>
    <property type="match status" value="1"/>
</dbReference>